<dbReference type="InterPro" id="IPR027463">
    <property type="entry name" value="AcrB_DN_DC_subdom"/>
</dbReference>
<dbReference type="PRINTS" id="PR00702">
    <property type="entry name" value="ACRIFLAVINRP"/>
</dbReference>
<evidence type="ECO:0000256" key="8">
    <source>
        <dbReference type="ARBA" id="ARBA00023136"/>
    </source>
</evidence>
<feature type="transmembrane region" description="Helical" evidence="9">
    <location>
        <begin position="472"/>
        <end position="499"/>
    </location>
</feature>
<keyword evidence="5" id="KW-0997">Cell inner membrane</keyword>
<keyword evidence="12" id="KW-1185">Reference proteome</keyword>
<dbReference type="FunFam" id="3.30.70.1430:FF:000001">
    <property type="entry name" value="Efflux pump membrane transporter"/>
    <property type="match status" value="1"/>
</dbReference>
<keyword evidence="3" id="KW-0813">Transport</keyword>
<dbReference type="FunFam" id="1.20.1640.10:FF:000001">
    <property type="entry name" value="Efflux pump membrane transporter"/>
    <property type="match status" value="1"/>
</dbReference>
<sequence>MFSRFFIYHPIFASVISIVIAIVGAISLPLLPVELFPDITPPTVAVTATYRGADAQVVADTVATPIEEQVNGVENMLYMSSSSTSDGNMTLTVTFDVGTDLDMANVLVQNRVAIANPSLPEDVKREGVTTKKKSTNMTLVIALNSPDETFDELYLSNYASININDELKRIDGVSDVNVVNAKDFGMRIWLDPNQLDTRNITTTDVVDALRQQNVQVAAGSIGQEPNPDNQDFQLTVTTLGRLTDPKQFADIIIKTGEEGQITQIKDVARVELGAQSYSGYSQLDGKPAALIAIYQLPGANALDVAEKSQKVMERLKKDFPKGLEYSVPYNSTEFVNASIDEVVKTLFVALALVFVTIFVFLQDFRATLIPAVTIPVSLLGTMAVMLAMGYTINTLSLFGIVLVIGIVVDDAIVVVENVTRILDTEKCSPKEATAKAMVEITGPVVATTLVLLAVFVPTMVLPGITGRLYRQFALTISIATLFSSVCALTLSPAMCGIMLRQTRERRGFFFRWFNWCFDHSLNLYMKIVKTCVRRAFIMLIPMLVIFGATGVGFMSVPGGFLPNEDQGYIFVNTQLPDGAALNRTRVVQNRINKLAADLPSATHVITMGGFSMLNNSNASNYSTTIIALENWDKRQSPDLHVFALVPRLQKELAQIQESIAFAFIPPAIQGLGNAGGFQIQIQDRSAAGMDVLQMATTDLMDRGNSDQVVRGLNTSFSATVPQIYLDIDREKAIKMGVPLNSIFDTLQAELGSTYVNDFNLFNRTFKVMVQADEDYRNKVQDITRLKVRDRRGSMVPLHTLVKVNNSAGPQEVDHYNLYPTSAITGNPAPGYSSGQAIQRMQELCNEVLPEGFGYEWTGIAYQQIEAGNMAPFIFAMALVFVYLFLCAQYESWSIPISVILSVPLGIFGAIFATMLRGMDNNIYTQVGFVLLIALASKNAILIVEFAKLQREAGKSIRDAAVEACHLRFRPILMTAFSAILGAIPLAIASGAGAASRQALGTAVVAGLTAATIFGVVMVPVMYVIIQIISEWLSSTKPETKPEGPTESAPASS</sequence>
<dbReference type="NCBIfam" id="TIGR00915">
    <property type="entry name" value="2A0602"/>
    <property type="match status" value="1"/>
</dbReference>
<evidence type="ECO:0000256" key="9">
    <source>
        <dbReference type="SAM" id="Phobius"/>
    </source>
</evidence>
<name>A0A517Q8F5_9PLAN</name>
<feature type="transmembrane region" description="Helical" evidence="9">
    <location>
        <begin position="342"/>
        <end position="361"/>
    </location>
</feature>
<dbReference type="GO" id="GO:0042910">
    <property type="term" value="F:xenobiotic transmembrane transporter activity"/>
    <property type="evidence" value="ECO:0007669"/>
    <property type="project" value="TreeGrafter"/>
</dbReference>
<dbReference type="Gene3D" id="3.30.2090.10">
    <property type="entry name" value="Multidrug efflux transporter AcrB TolC docking domain, DN and DC subdomains"/>
    <property type="match status" value="2"/>
</dbReference>
<protein>
    <submittedName>
        <fullName evidence="11">Efflux pump membrane transporter BepE</fullName>
    </submittedName>
</protein>
<feature type="transmembrane region" description="Helical" evidence="9">
    <location>
        <begin position="7"/>
        <end position="31"/>
    </location>
</feature>
<evidence type="ECO:0000256" key="1">
    <source>
        <dbReference type="ARBA" id="ARBA00004429"/>
    </source>
</evidence>
<evidence type="ECO:0000256" key="4">
    <source>
        <dbReference type="ARBA" id="ARBA00022475"/>
    </source>
</evidence>
<dbReference type="PROSITE" id="PS50156">
    <property type="entry name" value="SSD"/>
    <property type="match status" value="1"/>
</dbReference>
<feature type="transmembrane region" description="Helical" evidence="9">
    <location>
        <begin position="436"/>
        <end position="460"/>
    </location>
</feature>
<dbReference type="EMBL" id="CP037421">
    <property type="protein sequence ID" value="QDT27903.1"/>
    <property type="molecule type" value="Genomic_DNA"/>
</dbReference>
<evidence type="ECO:0000256" key="7">
    <source>
        <dbReference type="ARBA" id="ARBA00022989"/>
    </source>
</evidence>
<feature type="transmembrane region" description="Helical" evidence="9">
    <location>
        <begin position="999"/>
        <end position="1025"/>
    </location>
</feature>
<feature type="domain" description="SSD" evidence="10">
    <location>
        <begin position="372"/>
        <end position="497"/>
    </location>
</feature>
<dbReference type="Gene3D" id="3.30.70.1430">
    <property type="entry name" value="Multidrug efflux transporter AcrB pore domain"/>
    <property type="match status" value="2"/>
</dbReference>
<feature type="transmembrane region" description="Helical" evidence="9">
    <location>
        <begin position="966"/>
        <end position="987"/>
    </location>
</feature>
<dbReference type="Pfam" id="PF00873">
    <property type="entry name" value="ACR_tran"/>
    <property type="match status" value="1"/>
</dbReference>
<reference evidence="11 12" key="1">
    <citation type="submission" date="2019-03" db="EMBL/GenBank/DDBJ databases">
        <title>Deep-cultivation of Planctomycetes and their phenomic and genomic characterization uncovers novel biology.</title>
        <authorList>
            <person name="Wiegand S."/>
            <person name="Jogler M."/>
            <person name="Boedeker C."/>
            <person name="Pinto D."/>
            <person name="Vollmers J."/>
            <person name="Rivas-Marin E."/>
            <person name="Kohn T."/>
            <person name="Peeters S.H."/>
            <person name="Heuer A."/>
            <person name="Rast P."/>
            <person name="Oberbeckmann S."/>
            <person name="Bunk B."/>
            <person name="Jeske O."/>
            <person name="Meyerdierks A."/>
            <person name="Storesund J.E."/>
            <person name="Kallscheuer N."/>
            <person name="Luecker S."/>
            <person name="Lage O.M."/>
            <person name="Pohl T."/>
            <person name="Merkel B.J."/>
            <person name="Hornburger P."/>
            <person name="Mueller R.-W."/>
            <person name="Bruemmer F."/>
            <person name="Labrenz M."/>
            <person name="Spormann A.M."/>
            <person name="Op den Camp H."/>
            <person name="Overmann J."/>
            <person name="Amann R."/>
            <person name="Jetten M.S.M."/>
            <person name="Mascher T."/>
            <person name="Medema M.H."/>
            <person name="Devos D.P."/>
            <person name="Kaster A.-K."/>
            <person name="Ovreas L."/>
            <person name="Rohde M."/>
            <person name="Galperin M.Y."/>
            <person name="Jogler C."/>
        </authorList>
    </citation>
    <scope>NUCLEOTIDE SEQUENCE [LARGE SCALE GENOMIC DNA]</scope>
    <source>
        <strain evidence="11 12">Enr10</strain>
    </source>
</reference>
<keyword evidence="6 9" id="KW-0812">Transmembrane</keyword>
<dbReference type="GO" id="GO:0005886">
    <property type="term" value="C:plasma membrane"/>
    <property type="evidence" value="ECO:0007669"/>
    <property type="project" value="UniProtKB-SubCell"/>
</dbReference>
<dbReference type="SUPFAM" id="SSF82693">
    <property type="entry name" value="Multidrug efflux transporter AcrB pore domain, PN1, PN2, PC1 and PC2 subdomains"/>
    <property type="match status" value="4"/>
</dbReference>
<dbReference type="SUPFAM" id="SSF82866">
    <property type="entry name" value="Multidrug efflux transporter AcrB transmembrane domain"/>
    <property type="match status" value="2"/>
</dbReference>
<dbReference type="GO" id="GO:0009636">
    <property type="term" value="P:response to toxic substance"/>
    <property type="evidence" value="ECO:0007669"/>
    <property type="project" value="UniProtKB-ARBA"/>
</dbReference>
<proteinExistence type="inferred from homology"/>
<evidence type="ECO:0000256" key="5">
    <source>
        <dbReference type="ARBA" id="ARBA00022519"/>
    </source>
</evidence>
<dbReference type="Gene3D" id="3.30.70.1440">
    <property type="entry name" value="Multidrug efflux transporter AcrB pore domain"/>
    <property type="match status" value="1"/>
</dbReference>
<feature type="transmembrane region" description="Helical" evidence="9">
    <location>
        <begin position="368"/>
        <end position="389"/>
    </location>
</feature>
<dbReference type="Proteomes" id="UP000315647">
    <property type="component" value="Chromosome"/>
</dbReference>
<feature type="transmembrane region" description="Helical" evidence="9">
    <location>
        <begin position="869"/>
        <end position="887"/>
    </location>
</feature>
<dbReference type="Gene3D" id="3.30.70.1320">
    <property type="entry name" value="Multidrug efflux transporter AcrB pore domain like"/>
    <property type="match status" value="1"/>
</dbReference>
<dbReference type="AlphaFoldDB" id="A0A517Q8F5"/>
<feature type="transmembrane region" description="Helical" evidence="9">
    <location>
        <begin position="922"/>
        <end position="945"/>
    </location>
</feature>
<evidence type="ECO:0000256" key="3">
    <source>
        <dbReference type="ARBA" id="ARBA00022448"/>
    </source>
</evidence>
<accession>A0A517Q8F5</accession>
<feature type="transmembrane region" description="Helical" evidence="9">
    <location>
        <begin position="395"/>
        <end position="415"/>
    </location>
</feature>
<evidence type="ECO:0000256" key="2">
    <source>
        <dbReference type="ARBA" id="ARBA00010942"/>
    </source>
</evidence>
<feature type="transmembrane region" description="Helical" evidence="9">
    <location>
        <begin position="535"/>
        <end position="556"/>
    </location>
</feature>
<dbReference type="PANTHER" id="PTHR32063">
    <property type="match status" value="1"/>
</dbReference>
<gene>
    <name evidence="11" type="primary">bepE_1</name>
    <name evidence="11" type="ORF">Enr10x_32390</name>
</gene>
<keyword evidence="4" id="KW-1003">Cell membrane</keyword>
<dbReference type="PANTHER" id="PTHR32063:SF11">
    <property type="entry name" value="CATION OR DRUG EFFLUX SYSTEM PROTEIN"/>
    <property type="match status" value="1"/>
</dbReference>
<dbReference type="NCBIfam" id="NF000282">
    <property type="entry name" value="RND_permease_1"/>
    <property type="match status" value="1"/>
</dbReference>
<evidence type="ECO:0000256" key="6">
    <source>
        <dbReference type="ARBA" id="ARBA00022692"/>
    </source>
</evidence>
<evidence type="ECO:0000313" key="12">
    <source>
        <dbReference type="Proteomes" id="UP000315647"/>
    </source>
</evidence>
<dbReference type="Gene3D" id="1.20.1640.10">
    <property type="entry name" value="Multidrug efflux transporter AcrB transmembrane domain"/>
    <property type="match status" value="2"/>
</dbReference>
<feature type="transmembrane region" description="Helical" evidence="9">
    <location>
        <begin position="894"/>
        <end position="916"/>
    </location>
</feature>
<dbReference type="SUPFAM" id="SSF82714">
    <property type="entry name" value="Multidrug efflux transporter AcrB TolC docking domain, DN and DC subdomains"/>
    <property type="match status" value="2"/>
</dbReference>
<dbReference type="InterPro" id="IPR000731">
    <property type="entry name" value="SSD"/>
</dbReference>
<dbReference type="GO" id="GO:0015562">
    <property type="term" value="F:efflux transmembrane transporter activity"/>
    <property type="evidence" value="ECO:0007669"/>
    <property type="project" value="InterPro"/>
</dbReference>
<organism evidence="11 12">
    <name type="scientific">Gimesia panareensis</name>
    <dbReference type="NCBI Taxonomy" id="2527978"/>
    <lineage>
        <taxon>Bacteria</taxon>
        <taxon>Pseudomonadati</taxon>
        <taxon>Planctomycetota</taxon>
        <taxon>Planctomycetia</taxon>
        <taxon>Planctomycetales</taxon>
        <taxon>Planctomycetaceae</taxon>
        <taxon>Gimesia</taxon>
    </lineage>
</organism>
<comment type="similarity">
    <text evidence="2">Belongs to the resistance-nodulation-cell division (RND) (TC 2.A.6) family.</text>
</comment>
<keyword evidence="8 9" id="KW-0472">Membrane</keyword>
<evidence type="ECO:0000313" key="11">
    <source>
        <dbReference type="EMBL" id="QDT27903.1"/>
    </source>
</evidence>
<comment type="subcellular location">
    <subcellularLocation>
        <location evidence="1">Cell inner membrane</location>
        <topology evidence="1">Multi-pass membrane protein</topology>
    </subcellularLocation>
</comment>
<dbReference type="InterPro" id="IPR004764">
    <property type="entry name" value="MdtF-like"/>
</dbReference>
<dbReference type="RefSeq" id="WP_145450617.1">
    <property type="nucleotide sequence ID" value="NZ_CP037421.1"/>
</dbReference>
<dbReference type="InterPro" id="IPR001036">
    <property type="entry name" value="Acrflvin-R"/>
</dbReference>
<evidence type="ECO:0000259" key="10">
    <source>
        <dbReference type="PROSITE" id="PS50156"/>
    </source>
</evidence>
<keyword evidence="7 9" id="KW-1133">Transmembrane helix</keyword>